<evidence type="ECO:0000313" key="1">
    <source>
        <dbReference type="EMBL" id="VAY86330.1"/>
    </source>
</evidence>
<name>A0A3B1DRL1_9ZZZZ</name>
<dbReference type="AlphaFoldDB" id="A0A3B1DRL1"/>
<reference evidence="1" key="1">
    <citation type="submission" date="2018-10" db="EMBL/GenBank/DDBJ databases">
        <authorList>
            <person name="Aoki K."/>
        </authorList>
    </citation>
    <scope>NUCLEOTIDE SEQUENCE</scope>
</reference>
<accession>A0A3B1DRL1</accession>
<gene>
    <name evidence="1" type="ORF">MNB_ARC-1_974</name>
</gene>
<dbReference type="EMBL" id="UOYO01000005">
    <property type="protein sequence ID" value="VAY86330.1"/>
    <property type="molecule type" value="Genomic_DNA"/>
</dbReference>
<proteinExistence type="predicted"/>
<protein>
    <submittedName>
        <fullName evidence="1">Uncharacterized protein</fullName>
    </submittedName>
</protein>
<organism evidence="1">
    <name type="scientific">hydrothermal vent metagenome</name>
    <dbReference type="NCBI Taxonomy" id="652676"/>
    <lineage>
        <taxon>unclassified sequences</taxon>
        <taxon>metagenomes</taxon>
        <taxon>ecological metagenomes</taxon>
    </lineage>
</organism>
<sequence length="376" mass="44913">MKQLISFAYNNPPLFNKNELLCRKKTISFENTILYYAKKSGATSMIFLFLSQFSSKKYLYMDFKDVMLKNKDFLILIQEVYDFIKINKQIILVVIENAPFVIDDIFINEIVFIFSINIELKTKKLKNRNNFKILDLYPLDFEEYVLFKKNNTDNVFNFFIKDSTFANIVKNTTPLLHIAMQDIIFSSLVSKQEKEIFYLYLNHQGFDISIFQMYNKIKKEIKISKDVFYKVSKKLQEKKFIFLIQKYNQPAINKRIYFLDFNMPKAIKTTTNIKESIKNAILLEMIKKDIDINEIFYADELDFYIPSQKRSILLMIFTELDDIKEHIWYLDAMININKDYLELVDIITIDEQISGYTKKIKGVEYKISTFWEFATR</sequence>